<dbReference type="EMBL" id="SJOL01003576">
    <property type="protein sequence ID" value="TGZ72540.1"/>
    <property type="molecule type" value="Genomic_DNA"/>
</dbReference>
<organism evidence="1 2">
    <name type="scientific">Opisthorchis felineus</name>
    <dbReference type="NCBI Taxonomy" id="147828"/>
    <lineage>
        <taxon>Eukaryota</taxon>
        <taxon>Metazoa</taxon>
        <taxon>Spiralia</taxon>
        <taxon>Lophotrochozoa</taxon>
        <taxon>Platyhelminthes</taxon>
        <taxon>Trematoda</taxon>
        <taxon>Digenea</taxon>
        <taxon>Opisthorchiida</taxon>
        <taxon>Opisthorchiata</taxon>
        <taxon>Opisthorchiidae</taxon>
        <taxon>Opisthorchis</taxon>
    </lineage>
</organism>
<gene>
    <name evidence="1" type="ORF">CRM22_002030</name>
</gene>
<dbReference type="Proteomes" id="UP000308267">
    <property type="component" value="Unassembled WGS sequence"/>
</dbReference>
<evidence type="ECO:0000313" key="1">
    <source>
        <dbReference type="EMBL" id="TGZ72540.1"/>
    </source>
</evidence>
<accession>A0A4S2M7X1</accession>
<protein>
    <submittedName>
        <fullName evidence="1">Uncharacterized protein</fullName>
    </submittedName>
</protein>
<reference evidence="1 2" key="1">
    <citation type="journal article" date="2019" name="BMC Genomics">
        <title>New insights from Opisthorchis felineus genome: update on genomics of the epidemiologically important liver flukes.</title>
        <authorList>
            <person name="Ershov N.I."/>
            <person name="Mordvinov V.A."/>
            <person name="Prokhortchouk E.B."/>
            <person name="Pakharukova M.Y."/>
            <person name="Gunbin K.V."/>
            <person name="Ustyantsev K."/>
            <person name="Genaev M.A."/>
            <person name="Blinov A.G."/>
            <person name="Mazur A."/>
            <person name="Boulygina E."/>
            <person name="Tsygankova S."/>
            <person name="Khrameeva E."/>
            <person name="Chekanov N."/>
            <person name="Fan G."/>
            <person name="Xiao A."/>
            <person name="Zhang H."/>
            <person name="Xu X."/>
            <person name="Yang H."/>
            <person name="Solovyev V."/>
            <person name="Lee S.M."/>
            <person name="Liu X."/>
            <person name="Afonnikov D.A."/>
            <person name="Skryabin K.G."/>
        </authorList>
    </citation>
    <scope>NUCLEOTIDE SEQUENCE [LARGE SCALE GENOMIC DNA]</scope>
    <source>
        <strain evidence="1">AK-0245</strain>
        <tissue evidence="1">Whole organism</tissue>
    </source>
</reference>
<evidence type="ECO:0000313" key="2">
    <source>
        <dbReference type="Proteomes" id="UP000308267"/>
    </source>
</evidence>
<name>A0A4S2M7X1_OPIFE</name>
<dbReference type="AlphaFoldDB" id="A0A4S2M7X1"/>
<sequence length="130" mass="15120">MLTNTVPYLIDVLQSSWMWPYTRWIDPNRTRMTNPPTCYHISPQFYIMAGTELTEKLHHIDAPLNNGAALISSGDDAKTYVISAGFGGPLKPRMLLSWLRHYRFEISGSKCSWYHRTFVFMSPRVTETRY</sequence>
<proteinExistence type="predicted"/>
<comment type="caution">
    <text evidence="1">The sequence shown here is derived from an EMBL/GenBank/DDBJ whole genome shotgun (WGS) entry which is preliminary data.</text>
</comment>
<keyword evidence="2" id="KW-1185">Reference proteome</keyword>